<sequence length="801" mass="91398">MSDLRLITSNLIQDLTKLSSDATSIYWVTAFAMKSGVKLVLPSLKEALSRNAELKILVGDYLYITQPQALELLLQELPGAEIRLHKSSGISFHPKAYLFRSENNNHLIVGSSNLSASALQKGIEWSLLAPAAVSGPVFDEAMDEFMKLFYSSSTISLNKETLATYASAYEQANMTVPLSQKWSEQEEQEVMFGPSSSESTVNEQEELYVTETAQLIPRPAQVLALEALQETMHDEYDKALVVLATGLGKTYLAAFFAKQFKRVLFVAHREEILNQAKTSFLHVHPTKTAGLYNAIEKNKDADFVFASILTLSQKYHLEQFHPEAFDLIVIDEFHHAAAPSYERVIDFFKPKFLLGITATPERLDNKDVFSICDGNVAIRIHFIDAIQRNWLAPFHYYGVYDDTDYSQIRWIGNGYDEEELARVQLREEMAEKILQAWIQRKQTRTIAFCSTVKQANFLSHYFAQSGYRSTALSGTTPRNERMNARKQLESGKIDIIFTVDLFNEGVDIPTVDTLLFVRPTESIAVFTQQIGRGLRLAEGKSHCVIIDLIGNYRNADTKLSVFTPEPTDKFELKTVQTSLPKLCSVNLETEIIDLVKEMARKAVSHKQRLIYEYFTLKEEMGSRPTYLDYHLKSGIIATNVKKEFGSYFGMLKEAGELNEQELEAYKLYKDWLEEVERTAMTKSYKMVLLSYILSRGVVRWHEPVKAKDAAPYFVDYLTAKEYRKKIDVIDTDLKKATSLIERMPMTKWSGSSKGKITFDNGEFALNFDVVDSVNEIVYEWTKEICGFRLHWYFEKKGEKMP</sequence>
<dbReference type="InterPro" id="IPR006935">
    <property type="entry name" value="Helicase/UvrB_N"/>
</dbReference>
<evidence type="ECO:0000313" key="3">
    <source>
        <dbReference type="EMBL" id="PZX04582.1"/>
    </source>
</evidence>
<dbReference type="GO" id="GO:0005829">
    <property type="term" value="C:cytosol"/>
    <property type="evidence" value="ECO:0007669"/>
    <property type="project" value="TreeGrafter"/>
</dbReference>
<protein>
    <submittedName>
        <fullName evidence="3">Superfamily II DNA or RNA helicase</fullName>
    </submittedName>
</protein>
<evidence type="ECO:0000259" key="2">
    <source>
        <dbReference type="PROSITE" id="PS51194"/>
    </source>
</evidence>
<dbReference type="SMART" id="SM00490">
    <property type="entry name" value="HELICc"/>
    <property type="match status" value="1"/>
</dbReference>
<feature type="domain" description="Helicase ATP-binding" evidence="1">
    <location>
        <begin position="230"/>
        <end position="378"/>
    </location>
</feature>
<dbReference type="CDD" id="cd18799">
    <property type="entry name" value="SF2_C_EcoAI-like"/>
    <property type="match status" value="1"/>
</dbReference>
<organism evidence="3 4">
    <name type="scientific">Psychrobacillus insolitus</name>
    <dbReference type="NCBI Taxonomy" id="1461"/>
    <lineage>
        <taxon>Bacteria</taxon>
        <taxon>Bacillati</taxon>
        <taxon>Bacillota</taxon>
        <taxon>Bacilli</taxon>
        <taxon>Bacillales</taxon>
        <taxon>Bacillaceae</taxon>
        <taxon>Psychrobacillus</taxon>
    </lineage>
</organism>
<dbReference type="CDD" id="cd18032">
    <property type="entry name" value="DEXHc_RE_I_III_res"/>
    <property type="match status" value="1"/>
</dbReference>
<keyword evidence="4" id="KW-1185">Reference proteome</keyword>
<keyword evidence="3" id="KW-0067">ATP-binding</keyword>
<dbReference type="RefSeq" id="WP_111439730.1">
    <property type="nucleotide sequence ID" value="NZ_QKZI01000004.1"/>
</dbReference>
<dbReference type="Pfam" id="PF04851">
    <property type="entry name" value="ResIII"/>
    <property type="match status" value="1"/>
</dbReference>
<dbReference type="InterPro" id="IPR025202">
    <property type="entry name" value="PLD-like_dom"/>
</dbReference>
<dbReference type="SUPFAM" id="SSF56024">
    <property type="entry name" value="Phospholipase D/nuclease"/>
    <property type="match status" value="1"/>
</dbReference>
<dbReference type="GO" id="GO:0016787">
    <property type="term" value="F:hydrolase activity"/>
    <property type="evidence" value="ECO:0007669"/>
    <property type="project" value="InterPro"/>
</dbReference>
<keyword evidence="3" id="KW-0547">Nucleotide-binding</keyword>
<dbReference type="SUPFAM" id="SSF52540">
    <property type="entry name" value="P-loop containing nucleoside triphosphate hydrolases"/>
    <property type="match status" value="1"/>
</dbReference>
<gene>
    <name evidence="3" type="ORF">C7437_10494</name>
</gene>
<dbReference type="OrthoDB" id="9802848at2"/>
<dbReference type="PANTHER" id="PTHR47396:SF1">
    <property type="entry name" value="ATP-DEPENDENT HELICASE IRC3-RELATED"/>
    <property type="match status" value="1"/>
</dbReference>
<evidence type="ECO:0000259" key="1">
    <source>
        <dbReference type="PROSITE" id="PS51192"/>
    </source>
</evidence>
<dbReference type="EMBL" id="QKZI01000004">
    <property type="protein sequence ID" value="PZX04582.1"/>
    <property type="molecule type" value="Genomic_DNA"/>
</dbReference>
<dbReference type="SMART" id="SM00487">
    <property type="entry name" value="DEXDc"/>
    <property type="match status" value="1"/>
</dbReference>
<feature type="domain" description="Helicase C-terminal" evidence="2">
    <location>
        <begin position="432"/>
        <end position="576"/>
    </location>
</feature>
<reference evidence="3 4" key="1">
    <citation type="submission" date="2018-06" db="EMBL/GenBank/DDBJ databases">
        <title>Genomic Encyclopedia of Type Strains, Phase IV (KMG-IV): sequencing the most valuable type-strain genomes for metagenomic binning, comparative biology and taxonomic classification.</title>
        <authorList>
            <person name="Goeker M."/>
        </authorList>
    </citation>
    <scope>NUCLEOTIDE SEQUENCE [LARGE SCALE GENOMIC DNA]</scope>
    <source>
        <strain evidence="3 4">DSM 5</strain>
    </source>
</reference>
<comment type="caution">
    <text evidence="3">The sequence shown here is derived from an EMBL/GenBank/DDBJ whole genome shotgun (WGS) entry which is preliminary data.</text>
</comment>
<dbReference type="Pfam" id="PF00271">
    <property type="entry name" value="Helicase_C"/>
    <property type="match status" value="1"/>
</dbReference>
<dbReference type="Gene3D" id="3.30.870.10">
    <property type="entry name" value="Endonuclease Chain A"/>
    <property type="match status" value="1"/>
</dbReference>
<dbReference type="AlphaFoldDB" id="A0A2W7N564"/>
<dbReference type="Proteomes" id="UP000248646">
    <property type="component" value="Unassembled WGS sequence"/>
</dbReference>
<dbReference type="GO" id="GO:0005524">
    <property type="term" value="F:ATP binding"/>
    <property type="evidence" value="ECO:0007669"/>
    <property type="project" value="InterPro"/>
</dbReference>
<proteinExistence type="predicted"/>
<dbReference type="PROSITE" id="PS51194">
    <property type="entry name" value="HELICASE_CTER"/>
    <property type="match status" value="1"/>
</dbReference>
<accession>A0A2W7N564</accession>
<dbReference type="PROSITE" id="PS51192">
    <property type="entry name" value="HELICASE_ATP_BIND_1"/>
    <property type="match status" value="1"/>
</dbReference>
<dbReference type="InterPro" id="IPR027417">
    <property type="entry name" value="P-loop_NTPase"/>
</dbReference>
<dbReference type="InterPro" id="IPR014001">
    <property type="entry name" value="Helicase_ATP-bd"/>
</dbReference>
<dbReference type="Pfam" id="PF13091">
    <property type="entry name" value="PLDc_2"/>
    <property type="match status" value="1"/>
</dbReference>
<evidence type="ECO:0000313" key="4">
    <source>
        <dbReference type="Proteomes" id="UP000248646"/>
    </source>
</evidence>
<dbReference type="GO" id="GO:0004386">
    <property type="term" value="F:helicase activity"/>
    <property type="evidence" value="ECO:0007669"/>
    <property type="project" value="UniProtKB-KW"/>
</dbReference>
<dbReference type="InterPro" id="IPR001650">
    <property type="entry name" value="Helicase_C-like"/>
</dbReference>
<keyword evidence="3" id="KW-0347">Helicase</keyword>
<keyword evidence="3" id="KW-0378">Hydrolase</keyword>
<dbReference type="GO" id="GO:0003677">
    <property type="term" value="F:DNA binding"/>
    <property type="evidence" value="ECO:0007669"/>
    <property type="project" value="InterPro"/>
</dbReference>
<dbReference type="PANTHER" id="PTHR47396">
    <property type="entry name" value="TYPE I RESTRICTION ENZYME ECOKI R PROTEIN"/>
    <property type="match status" value="1"/>
</dbReference>
<dbReference type="InterPro" id="IPR050742">
    <property type="entry name" value="Helicase_Restrict-Modif_Enz"/>
</dbReference>
<dbReference type="Gene3D" id="3.40.50.300">
    <property type="entry name" value="P-loop containing nucleotide triphosphate hydrolases"/>
    <property type="match status" value="2"/>
</dbReference>
<name>A0A2W7N564_9BACI</name>